<dbReference type="SUPFAM" id="SSF55781">
    <property type="entry name" value="GAF domain-like"/>
    <property type="match status" value="1"/>
</dbReference>
<reference evidence="2" key="1">
    <citation type="submission" date="2016-10" db="EMBL/GenBank/DDBJ databases">
        <authorList>
            <person name="Varghese N."/>
            <person name="Submissions S."/>
        </authorList>
    </citation>
    <scope>NUCLEOTIDE SEQUENCE [LARGE SCALE GENOMIC DNA]</scope>
    <source>
        <strain evidence="2">CGMCC 4.3530</strain>
    </source>
</reference>
<gene>
    <name evidence="1" type="ORF">SAMN05216215_102673</name>
</gene>
<evidence type="ECO:0000313" key="1">
    <source>
        <dbReference type="EMBL" id="SDY42023.1"/>
    </source>
</evidence>
<sequence length="399" mass="42589">MSVPHAVPPGRHLPDYARDLVRMHDAVISGTRPNLRPRALVSRSWSRVLGLGLTADGRNVRAALAEEELARRRHGSPLRNVIGELRQVIGAVSDASPLLLVVTDADGVILWQEGASPVLRRAEDLGFRAGAQWTEANVGTNAIGTALAEAAPVELLAGEHFEQGQHPWYCTAAPIHDPRTGALLGVVDVSGPALTLHPAIGALVETARRLAESQLWRGHRQGLERLRRSAEPLLAAAAGPALLVDDDGWVAHSSGIAVGDRIAAPADGQVIAVPGVGACIPERLADGWLIRPSDRGRTVLLDLDLSGSPVLRLRSGDAEWHRPLTKRHAEIFALLHSAGPAGLTAQALSRALFGDTEHLVTVRAEVSRLRRLHGTLVETRPYRLADGVRLAVHRAPGPS</sequence>
<name>A0A1H3JQ09_9PSEU</name>
<dbReference type="InterPro" id="IPR029016">
    <property type="entry name" value="GAF-like_dom_sf"/>
</dbReference>
<dbReference type="AlphaFoldDB" id="A0A1H3JQ09"/>
<dbReference type="Proteomes" id="UP000199529">
    <property type="component" value="Unassembled WGS sequence"/>
</dbReference>
<proteinExistence type="predicted"/>
<dbReference type="OrthoDB" id="3928741at2"/>
<protein>
    <submittedName>
        <fullName evidence="1">Uncharacterized protein</fullName>
    </submittedName>
</protein>
<organism evidence="1 2">
    <name type="scientific">Saccharopolyspora shandongensis</name>
    <dbReference type="NCBI Taxonomy" id="418495"/>
    <lineage>
        <taxon>Bacteria</taxon>
        <taxon>Bacillati</taxon>
        <taxon>Actinomycetota</taxon>
        <taxon>Actinomycetes</taxon>
        <taxon>Pseudonocardiales</taxon>
        <taxon>Pseudonocardiaceae</taxon>
        <taxon>Saccharopolyspora</taxon>
    </lineage>
</organism>
<dbReference type="EMBL" id="FNOK01000026">
    <property type="protein sequence ID" value="SDY42023.1"/>
    <property type="molecule type" value="Genomic_DNA"/>
</dbReference>
<evidence type="ECO:0000313" key="2">
    <source>
        <dbReference type="Proteomes" id="UP000199529"/>
    </source>
</evidence>
<accession>A0A1H3JQ09</accession>
<dbReference type="Gene3D" id="3.30.450.40">
    <property type="match status" value="1"/>
</dbReference>
<keyword evidence="2" id="KW-1185">Reference proteome</keyword>
<dbReference type="RefSeq" id="WP_093269761.1">
    <property type="nucleotide sequence ID" value="NZ_FNOK01000026.1"/>
</dbReference>
<dbReference type="STRING" id="418495.SAMN05216215_102673"/>